<dbReference type="GO" id="GO:0006811">
    <property type="term" value="P:monoatomic ion transport"/>
    <property type="evidence" value="ECO:0007669"/>
    <property type="project" value="UniProtKB-KW"/>
</dbReference>
<feature type="domain" description="Porin" evidence="12">
    <location>
        <begin position="30"/>
        <end position="343"/>
    </location>
</feature>
<keyword evidence="10" id="KW-0998">Cell outer membrane</keyword>
<evidence type="ECO:0000256" key="2">
    <source>
        <dbReference type="ARBA" id="ARBA00011233"/>
    </source>
</evidence>
<keyword evidence="5" id="KW-0812">Transmembrane</keyword>
<evidence type="ECO:0000256" key="10">
    <source>
        <dbReference type="ARBA" id="ARBA00023237"/>
    </source>
</evidence>
<dbReference type="Proteomes" id="UP000545507">
    <property type="component" value="Unassembled WGS sequence"/>
</dbReference>
<evidence type="ECO:0000256" key="3">
    <source>
        <dbReference type="ARBA" id="ARBA00022448"/>
    </source>
</evidence>
<dbReference type="RefSeq" id="WP_177135486.1">
    <property type="nucleotide sequence ID" value="NZ_VYGV01000007.1"/>
</dbReference>
<comment type="subunit">
    <text evidence="2">Homotrimer.</text>
</comment>
<evidence type="ECO:0000313" key="13">
    <source>
        <dbReference type="EMBL" id="NWF45577.1"/>
    </source>
</evidence>
<name>A0A7Y8GVF5_9BURK</name>
<accession>A0A7Y8GVF5</accession>
<evidence type="ECO:0000256" key="1">
    <source>
        <dbReference type="ARBA" id="ARBA00004571"/>
    </source>
</evidence>
<dbReference type="EMBL" id="VYGV01000007">
    <property type="protein sequence ID" value="NWF45577.1"/>
    <property type="molecule type" value="Genomic_DNA"/>
</dbReference>
<proteinExistence type="predicted"/>
<keyword evidence="14" id="KW-1185">Reference proteome</keyword>
<evidence type="ECO:0000256" key="8">
    <source>
        <dbReference type="ARBA" id="ARBA00023114"/>
    </source>
</evidence>
<dbReference type="InterPro" id="IPR033900">
    <property type="entry name" value="Gram_neg_porin_domain"/>
</dbReference>
<dbReference type="InterPro" id="IPR050298">
    <property type="entry name" value="Gram-neg_bact_OMP"/>
</dbReference>
<dbReference type="Gene3D" id="2.40.160.10">
    <property type="entry name" value="Porin"/>
    <property type="match status" value="1"/>
</dbReference>
<evidence type="ECO:0000313" key="14">
    <source>
        <dbReference type="Proteomes" id="UP000545507"/>
    </source>
</evidence>
<evidence type="ECO:0000256" key="9">
    <source>
        <dbReference type="ARBA" id="ARBA00023136"/>
    </source>
</evidence>
<dbReference type="CDD" id="cd00342">
    <property type="entry name" value="gram_neg_porins"/>
    <property type="match status" value="1"/>
</dbReference>
<dbReference type="PANTHER" id="PTHR34501:SF9">
    <property type="entry name" value="MAJOR OUTER MEMBRANE PROTEIN P.IA"/>
    <property type="match status" value="1"/>
</dbReference>
<gene>
    <name evidence="13" type="ORF">F3K02_10005</name>
</gene>
<organism evidence="13 14">
    <name type="scientific">Hydrogenophaga aromaticivorans</name>
    <dbReference type="NCBI Taxonomy" id="2610898"/>
    <lineage>
        <taxon>Bacteria</taxon>
        <taxon>Pseudomonadati</taxon>
        <taxon>Pseudomonadota</taxon>
        <taxon>Betaproteobacteria</taxon>
        <taxon>Burkholderiales</taxon>
        <taxon>Comamonadaceae</taxon>
        <taxon>Hydrogenophaga</taxon>
    </lineage>
</organism>
<keyword evidence="3" id="KW-0813">Transport</keyword>
<feature type="chain" id="PRO_5031537236" evidence="11">
    <location>
        <begin position="44"/>
        <end position="388"/>
    </location>
</feature>
<dbReference type="GO" id="GO:0046930">
    <property type="term" value="C:pore complex"/>
    <property type="evidence" value="ECO:0007669"/>
    <property type="project" value="UniProtKB-KW"/>
</dbReference>
<evidence type="ECO:0000259" key="12">
    <source>
        <dbReference type="Pfam" id="PF13609"/>
    </source>
</evidence>
<sequence length="388" mass="40054">MNTPKHPTLPAQAPRTSAAPVLMSHKTWLAAALLMGSAPWAVAQDSTVTLFGTVAASALNLSHQANGTGTRLVSGPWTAPSYGLRGSEALGGGLTASFRLESSLDLPTGGAGRTVLGSAKHFDKAAWVGLGNQQLNLTAGRQLHAGIDRIAETLDVFHANADGKLLLSILALNATNTFGGFDTRVDDAVKLRAQLPGGVKLGVSHAFASAGRVGRSQSMDLGLQTPGYGLGAYVLRYNSDGTQLQQNTWGLGGNVLVGSARLYAHYMDATHDKSAGGATEQNNQVWGLGVAMPITPALSMKAAYYRDSASSVGGTAGREGQRSTVALMGDYAFSKRTSLNFGVFRHSLSGALAADPTSLAVLGLIDPATRNVSGSATTGVAVGLNHRF</sequence>
<dbReference type="PANTHER" id="PTHR34501">
    <property type="entry name" value="PROTEIN YDDL-RELATED"/>
    <property type="match status" value="1"/>
</dbReference>
<dbReference type="AlphaFoldDB" id="A0A7Y8GVF5"/>
<evidence type="ECO:0000256" key="5">
    <source>
        <dbReference type="ARBA" id="ARBA00022692"/>
    </source>
</evidence>
<dbReference type="GO" id="GO:0009279">
    <property type="term" value="C:cell outer membrane"/>
    <property type="evidence" value="ECO:0007669"/>
    <property type="project" value="UniProtKB-SubCell"/>
</dbReference>
<feature type="signal peptide" evidence="11">
    <location>
        <begin position="1"/>
        <end position="43"/>
    </location>
</feature>
<keyword evidence="6 11" id="KW-0732">Signal</keyword>
<comment type="caution">
    <text evidence="13">The sequence shown here is derived from an EMBL/GenBank/DDBJ whole genome shotgun (WGS) entry which is preliminary data.</text>
</comment>
<keyword evidence="7" id="KW-0406">Ion transport</keyword>
<evidence type="ECO:0000256" key="4">
    <source>
        <dbReference type="ARBA" id="ARBA00022452"/>
    </source>
</evidence>
<keyword evidence="4" id="KW-1134">Transmembrane beta strand</keyword>
<evidence type="ECO:0000256" key="6">
    <source>
        <dbReference type="ARBA" id="ARBA00022729"/>
    </source>
</evidence>
<evidence type="ECO:0000256" key="7">
    <source>
        <dbReference type="ARBA" id="ARBA00023065"/>
    </source>
</evidence>
<dbReference type="Pfam" id="PF13609">
    <property type="entry name" value="Porin_4"/>
    <property type="match status" value="1"/>
</dbReference>
<keyword evidence="8" id="KW-0626">Porin</keyword>
<evidence type="ECO:0000256" key="11">
    <source>
        <dbReference type="SAM" id="SignalP"/>
    </source>
</evidence>
<reference evidence="13 14" key="1">
    <citation type="submission" date="2019-09" db="EMBL/GenBank/DDBJ databases">
        <title>Hydrogenophaga aromatica sp. nov., isolated from a para-xylene-degrading enrichment culture.</title>
        <authorList>
            <person name="Tancsics A."/>
            <person name="Banerjee S."/>
        </authorList>
    </citation>
    <scope>NUCLEOTIDE SEQUENCE [LARGE SCALE GENOMIC DNA]</scope>
    <source>
        <strain evidence="13 14">D2P1</strain>
    </source>
</reference>
<dbReference type="InterPro" id="IPR023614">
    <property type="entry name" value="Porin_dom_sf"/>
</dbReference>
<dbReference type="GO" id="GO:0015288">
    <property type="term" value="F:porin activity"/>
    <property type="evidence" value="ECO:0007669"/>
    <property type="project" value="UniProtKB-KW"/>
</dbReference>
<protein>
    <submittedName>
        <fullName evidence="13">Porin</fullName>
    </submittedName>
</protein>
<keyword evidence="9" id="KW-0472">Membrane</keyword>
<dbReference type="SUPFAM" id="SSF56935">
    <property type="entry name" value="Porins"/>
    <property type="match status" value="1"/>
</dbReference>
<comment type="subcellular location">
    <subcellularLocation>
        <location evidence="1">Cell outer membrane</location>
        <topology evidence="1">Multi-pass membrane protein</topology>
    </subcellularLocation>
</comment>